<keyword evidence="3" id="KW-1185">Reference proteome</keyword>
<evidence type="ECO:0000313" key="3">
    <source>
        <dbReference type="Proteomes" id="UP000002010"/>
    </source>
</evidence>
<name>C1D943_LARHH</name>
<accession>C1D943</accession>
<evidence type="ECO:0000313" key="2">
    <source>
        <dbReference type="EMBL" id="ACO74983.1"/>
    </source>
</evidence>
<dbReference type="InterPro" id="IPR025668">
    <property type="entry name" value="Tnp_DDE_dom"/>
</dbReference>
<dbReference type="eggNOG" id="COG3039">
    <property type="taxonomic scope" value="Bacteria"/>
</dbReference>
<dbReference type="Proteomes" id="UP000002010">
    <property type="component" value="Chromosome"/>
</dbReference>
<protein>
    <submittedName>
        <fullName evidence="2">Transposase</fullName>
    </submittedName>
</protein>
<sequence length="72" mass="8133">MNPHKTRYRTTNWPGYNRSLQNGGHLTVWLSPDTPWLGGRAGVNGRPLVYTDSAIQTVLTLKVLFRLALRQA</sequence>
<gene>
    <name evidence="2" type="ordered locus">LHK_01999</name>
</gene>
<dbReference type="AlphaFoldDB" id="C1D943"/>
<reference evidence="2 3" key="1">
    <citation type="journal article" date="2009" name="PLoS Genet.">
        <title>The complete genome and proteome of Laribacter hongkongensis reveal potential mechanisms for adaptations to different temperatures and habitats.</title>
        <authorList>
            <person name="Woo P.C."/>
            <person name="Lau S.K."/>
            <person name="Tse H."/>
            <person name="Teng J.L."/>
            <person name="Curreem S.O."/>
            <person name="Tsang A.K."/>
            <person name="Fan R.Y."/>
            <person name="Wong G.K."/>
            <person name="Huang Y."/>
            <person name="Loman N.J."/>
            <person name="Snyder L.A."/>
            <person name="Cai J.J."/>
            <person name="Huang J.D."/>
            <person name="Mak W."/>
            <person name="Pallen M.J."/>
            <person name="Lok S."/>
            <person name="Yuen K.Y."/>
        </authorList>
    </citation>
    <scope>NUCLEOTIDE SEQUENCE [LARGE SCALE GENOMIC DNA]</scope>
    <source>
        <strain evidence="2 3">HLHK9</strain>
    </source>
</reference>
<proteinExistence type="predicted"/>
<dbReference type="KEGG" id="lhk:LHK_01999"/>
<organism evidence="2 3">
    <name type="scientific">Laribacter hongkongensis (strain HLHK9)</name>
    <dbReference type="NCBI Taxonomy" id="557598"/>
    <lineage>
        <taxon>Bacteria</taxon>
        <taxon>Pseudomonadati</taxon>
        <taxon>Pseudomonadota</taxon>
        <taxon>Betaproteobacteria</taxon>
        <taxon>Neisseriales</taxon>
        <taxon>Aquaspirillaceae</taxon>
        <taxon>Laribacter</taxon>
    </lineage>
</organism>
<dbReference type="HOGENOM" id="CLU_062982_2_2_4"/>
<dbReference type="GeneID" id="75110957"/>
<dbReference type="Pfam" id="PF13737">
    <property type="entry name" value="DDE_Tnp_1_5"/>
    <property type="match status" value="1"/>
</dbReference>
<feature type="domain" description="Transposase DDE" evidence="1">
    <location>
        <begin position="22"/>
        <end position="71"/>
    </location>
</feature>
<evidence type="ECO:0000259" key="1">
    <source>
        <dbReference type="Pfam" id="PF13737"/>
    </source>
</evidence>
<dbReference type="RefSeq" id="WP_012697469.1">
    <property type="nucleotide sequence ID" value="NC_012559.1"/>
</dbReference>
<dbReference type="STRING" id="557598.LHK_01999"/>
<dbReference type="EMBL" id="CP001154">
    <property type="protein sequence ID" value="ACO74983.1"/>
    <property type="molecule type" value="Genomic_DNA"/>
</dbReference>